<gene>
    <name evidence="2" type="ORF">F503_03669</name>
</gene>
<protein>
    <submittedName>
        <fullName evidence="2">F-box domain-containing protein</fullName>
    </submittedName>
</protein>
<reference evidence="2 3" key="1">
    <citation type="journal article" date="2013" name="BMC Genomics">
        <title>The genome and transcriptome of the pine saprophyte Ophiostoma piceae, and a comparison with the bark beetle-associated pine pathogen Grosmannia clavigera.</title>
        <authorList>
            <person name="Haridas S."/>
            <person name="Wang Y."/>
            <person name="Lim L."/>
            <person name="Massoumi Alamouti S."/>
            <person name="Jackman S."/>
            <person name="Docking R."/>
            <person name="Robertson G."/>
            <person name="Birol I."/>
            <person name="Bohlmann J."/>
            <person name="Breuil C."/>
        </authorList>
    </citation>
    <scope>NUCLEOTIDE SEQUENCE [LARGE SCALE GENOMIC DNA]</scope>
    <source>
        <strain evidence="2 3">UAMH 11346</strain>
    </source>
</reference>
<evidence type="ECO:0000313" key="2">
    <source>
        <dbReference type="EMBL" id="EPE04607.1"/>
    </source>
</evidence>
<dbReference type="HOGENOM" id="CLU_440816_0_0_1"/>
<dbReference type="EMBL" id="KE148160">
    <property type="protein sequence ID" value="EPE04607.1"/>
    <property type="molecule type" value="Genomic_DNA"/>
</dbReference>
<name>S3BVM6_OPHP1</name>
<evidence type="ECO:0000256" key="1">
    <source>
        <dbReference type="SAM" id="MobiDB-lite"/>
    </source>
</evidence>
<accession>S3BVM6</accession>
<sequence length="620" mass="68264">MAAMANEPDNLFQLSEDDGSLVITCIDPTVFHDLIHEAQHGPFAALLDASHRSVPEHDLIAHDFAQAYGLLMIPPLASPVAALSFEALKEECEKRRVGVISGRIAYALARLCNARGPLATEAAFDNIVLTPQITEYLREDIAANDYDRGGTYIELNNKSERGVQNLMGALIRRWGKHVRVVGQPDEAIVTDLALSMAILQSASWEHPPRTAVEATTANIVLDQDIQFNIPGLQGLALGNKLHKSIRLSIKGLPLTGLGSRIRAYVKIESNIVTDENNPVPEVAEPDEDDETLQPYDILRDSVKGLVKLRCLVNAPQDPTDQEINNSTAISFSPLASPPTPDDMAALKQIVLSARKLESLTIKGNMENPPDGRAGAFIPASALSVPQPAGAGFYLPPFQFLPQDNFPPLLHLHLWRYDWRRHSNFDVETHWDFSRLQSLTFDGAPLRWFLGTLRMTDLRYLHSLRLEDAEWALRPLQSQQAAIIIGYILSYFVHSLRRLELIRVYTDHVPLASLRRHASTLEHVALRHPYGIGFGPGGLTPSMASRMLLSMLQRGDEVSNSMNVMAVALGGNGVVHPPEPNANFDPREAMPNSMVPTRPPTSSGTEEADESNANVPIMPTA</sequence>
<dbReference type="OrthoDB" id="3594971at2759"/>
<evidence type="ECO:0000313" key="3">
    <source>
        <dbReference type="Proteomes" id="UP000016923"/>
    </source>
</evidence>
<dbReference type="Proteomes" id="UP000016923">
    <property type="component" value="Unassembled WGS sequence"/>
</dbReference>
<organism evidence="2 3">
    <name type="scientific">Ophiostoma piceae (strain UAMH 11346)</name>
    <name type="common">Sap stain fungus</name>
    <dbReference type="NCBI Taxonomy" id="1262450"/>
    <lineage>
        <taxon>Eukaryota</taxon>
        <taxon>Fungi</taxon>
        <taxon>Dikarya</taxon>
        <taxon>Ascomycota</taxon>
        <taxon>Pezizomycotina</taxon>
        <taxon>Sordariomycetes</taxon>
        <taxon>Sordariomycetidae</taxon>
        <taxon>Ophiostomatales</taxon>
        <taxon>Ophiostomataceae</taxon>
        <taxon>Ophiostoma</taxon>
    </lineage>
</organism>
<keyword evidence="3" id="KW-1185">Reference proteome</keyword>
<dbReference type="AlphaFoldDB" id="S3BVM6"/>
<feature type="region of interest" description="Disordered" evidence="1">
    <location>
        <begin position="578"/>
        <end position="620"/>
    </location>
</feature>
<proteinExistence type="predicted"/>
<dbReference type="eggNOG" id="ENOG502T357">
    <property type="taxonomic scope" value="Eukaryota"/>
</dbReference>
<dbReference type="VEuPathDB" id="FungiDB:F503_03669"/>